<evidence type="ECO:0000256" key="1">
    <source>
        <dbReference type="SAM" id="Phobius"/>
    </source>
</evidence>
<keyword evidence="1" id="KW-0812">Transmembrane</keyword>
<evidence type="ECO:0000313" key="3">
    <source>
        <dbReference type="Proteomes" id="UP000179807"/>
    </source>
</evidence>
<name>A0A1J4J1N6_9EUKA</name>
<dbReference type="RefSeq" id="XP_068346451.1">
    <property type="nucleotide sequence ID" value="XM_068496329.1"/>
</dbReference>
<accession>A0A1J4J1N6</accession>
<sequence>MNDVIITNGINDNWFDGCHAIATKVFQPIFSSFQFIIHFDAMIWIVAELLLLLPIFFRLYGFGVQQKLARFYNTARYQLIHFLYLFSLSAVLCSLLQLCLPQPPACVTWDGLNYHPLRNNYLSPSFTIVLITILSSFLFSVTIGVWNISRVVATIFFISITLSAIFSGTATVNQALLSIALGFWLFTTYSFLPPIFIPAGAAIVVIFSMTIFLMRIIQKGRFETMVQLCVVPGIRGCILLIIVCYLYFKFSRTQDSFDWFAVHWGKTGDSSSSSAGDAVVPEVVNVGSGDVFGQRLKMDIIDSAIAFVAVLSINEFVTEYFKYEMFSST</sequence>
<reference evidence="2" key="1">
    <citation type="submission" date="2016-10" db="EMBL/GenBank/DDBJ databases">
        <authorList>
            <person name="Benchimol M."/>
            <person name="Almeida L.G."/>
            <person name="Vasconcelos A.T."/>
            <person name="Perreira-Neves A."/>
            <person name="Rosa I.A."/>
            <person name="Tasca T."/>
            <person name="Bogo M.R."/>
            <person name="de Souza W."/>
        </authorList>
    </citation>
    <scope>NUCLEOTIDE SEQUENCE [LARGE SCALE GENOMIC DNA]</scope>
    <source>
        <strain evidence="2">K</strain>
    </source>
</reference>
<evidence type="ECO:0000313" key="2">
    <source>
        <dbReference type="EMBL" id="OHS93314.1"/>
    </source>
</evidence>
<organism evidence="2 3">
    <name type="scientific">Tritrichomonas foetus</name>
    <dbReference type="NCBI Taxonomy" id="1144522"/>
    <lineage>
        <taxon>Eukaryota</taxon>
        <taxon>Metamonada</taxon>
        <taxon>Parabasalia</taxon>
        <taxon>Tritrichomonadida</taxon>
        <taxon>Tritrichomonadidae</taxon>
        <taxon>Tritrichomonas</taxon>
    </lineage>
</organism>
<keyword evidence="1" id="KW-0472">Membrane</keyword>
<feature type="transmembrane region" description="Helical" evidence="1">
    <location>
        <begin position="82"/>
        <end position="105"/>
    </location>
</feature>
<feature type="transmembrane region" description="Helical" evidence="1">
    <location>
        <begin position="41"/>
        <end position="61"/>
    </location>
</feature>
<dbReference type="EMBL" id="MLAK01001415">
    <property type="protein sequence ID" value="OHS93314.1"/>
    <property type="molecule type" value="Genomic_DNA"/>
</dbReference>
<proteinExistence type="predicted"/>
<feature type="transmembrane region" description="Helical" evidence="1">
    <location>
        <begin position="155"/>
        <end position="185"/>
    </location>
</feature>
<keyword evidence="3" id="KW-1185">Reference proteome</keyword>
<dbReference type="GeneID" id="94831033"/>
<protein>
    <submittedName>
        <fullName evidence="2">Uncharacterized protein</fullName>
    </submittedName>
</protein>
<dbReference type="Proteomes" id="UP000179807">
    <property type="component" value="Unassembled WGS sequence"/>
</dbReference>
<keyword evidence="1" id="KW-1133">Transmembrane helix</keyword>
<feature type="transmembrane region" description="Helical" evidence="1">
    <location>
        <begin position="225"/>
        <end position="248"/>
    </location>
</feature>
<gene>
    <name evidence="2" type="ORF">TRFO_11947</name>
</gene>
<feature type="transmembrane region" description="Helical" evidence="1">
    <location>
        <begin position="191"/>
        <end position="213"/>
    </location>
</feature>
<dbReference type="AlphaFoldDB" id="A0A1J4J1N6"/>
<comment type="caution">
    <text evidence="2">The sequence shown here is derived from an EMBL/GenBank/DDBJ whole genome shotgun (WGS) entry which is preliminary data.</text>
</comment>
<feature type="transmembrane region" description="Helical" evidence="1">
    <location>
        <begin position="125"/>
        <end position="148"/>
    </location>
</feature>
<dbReference type="VEuPathDB" id="TrichDB:TRFO_11947"/>
<dbReference type="OrthoDB" id="10585407at2759"/>